<keyword evidence="3" id="KW-1185">Reference proteome</keyword>
<evidence type="ECO:0000313" key="2">
    <source>
        <dbReference type="EMBL" id="APZ54732.1"/>
    </source>
</evidence>
<keyword evidence="1" id="KW-0732">Signal</keyword>
<dbReference type="Proteomes" id="UP000187059">
    <property type="component" value="Chromosome"/>
</dbReference>
<sequence precursor="true">MKTTVSAKLCGALCLGLATALCLGLATALLAPVAASADSGSRPNTRDLPLTFGRPIPLTYAEQRQLMFLVPGLDPAMIPAGQSARLRDVIYSDRTDSEKRRRIKWLIDR</sequence>
<feature type="signal peptide" evidence="1">
    <location>
        <begin position="1"/>
        <end position="37"/>
    </location>
</feature>
<evidence type="ECO:0000256" key="1">
    <source>
        <dbReference type="SAM" id="SignalP"/>
    </source>
</evidence>
<proteinExistence type="predicted"/>
<accession>A0A1P8UZB9</accession>
<name>A0A1P8UZB9_9RHOB</name>
<organism evidence="2 3">
    <name type="scientific">Salipiger abyssi</name>
    <dbReference type="NCBI Taxonomy" id="1250539"/>
    <lineage>
        <taxon>Bacteria</taxon>
        <taxon>Pseudomonadati</taxon>
        <taxon>Pseudomonadota</taxon>
        <taxon>Alphaproteobacteria</taxon>
        <taxon>Rhodobacterales</taxon>
        <taxon>Roseobacteraceae</taxon>
        <taxon>Salipiger</taxon>
    </lineage>
</organism>
<reference evidence="2 3" key="1">
    <citation type="submission" date="2016-04" db="EMBL/GenBank/DDBJ databases">
        <title>Deep-sea bacteria in the southern Pacific.</title>
        <authorList>
            <person name="Tang K."/>
        </authorList>
    </citation>
    <scope>NUCLEOTIDE SEQUENCE [LARGE SCALE GENOMIC DNA]</scope>
    <source>
        <strain evidence="2 3">JLT2014</strain>
    </source>
</reference>
<evidence type="ECO:0000313" key="3">
    <source>
        <dbReference type="Proteomes" id="UP000187059"/>
    </source>
</evidence>
<feature type="chain" id="PRO_5012253188" evidence="1">
    <location>
        <begin position="38"/>
        <end position="109"/>
    </location>
</feature>
<dbReference type="RefSeq" id="WP_076704701.1">
    <property type="nucleotide sequence ID" value="NZ_CP015093.1"/>
</dbReference>
<dbReference type="KEGG" id="paby:Ga0080574_TMP4398"/>
<protein>
    <submittedName>
        <fullName evidence="2">Uncharacterized protein</fullName>
    </submittedName>
</protein>
<dbReference type="EMBL" id="CP015093">
    <property type="protein sequence ID" value="APZ54732.1"/>
    <property type="molecule type" value="Genomic_DNA"/>
</dbReference>
<dbReference type="OrthoDB" id="7876558at2"/>
<gene>
    <name evidence="2" type="ORF">Ga0080574_TMP4398</name>
</gene>
<dbReference type="AlphaFoldDB" id="A0A1P8UZB9"/>